<comment type="caution">
    <text evidence="2">The sequence shown here is derived from an EMBL/GenBank/DDBJ whole genome shotgun (WGS) entry which is preliminary data.</text>
</comment>
<evidence type="ECO:0000313" key="2">
    <source>
        <dbReference type="EMBL" id="MEE2525991.1"/>
    </source>
</evidence>
<feature type="region of interest" description="Disordered" evidence="1">
    <location>
        <begin position="67"/>
        <end position="103"/>
    </location>
</feature>
<accession>A0ABU7LQS5</accession>
<feature type="compositionally biased region" description="Pro residues" evidence="1">
    <location>
        <begin position="94"/>
        <end position="103"/>
    </location>
</feature>
<sequence length="103" mass="11464">MTPIRGLLTYVPTRNASRVAPVSSSPDSQDRPPRQDLPSLSVVPTETRHTNETLITAAAAYELSAQPRRRGLKADASERARFHHAYARPAHMQTPPPAWERRA</sequence>
<dbReference type="EMBL" id="JAZDRP010000003">
    <property type="protein sequence ID" value="MEE2525991.1"/>
    <property type="molecule type" value="Genomic_DNA"/>
</dbReference>
<evidence type="ECO:0000256" key="1">
    <source>
        <dbReference type="SAM" id="MobiDB-lite"/>
    </source>
</evidence>
<gene>
    <name evidence="2" type="ORF">V0U79_06400</name>
</gene>
<reference evidence="2 3" key="1">
    <citation type="submission" date="2024-01" db="EMBL/GenBank/DDBJ databases">
        <title>Hyphobacterium bacterium isolated from marine sediment.</title>
        <authorList>
            <person name="Zhao S."/>
        </authorList>
    </citation>
    <scope>NUCLEOTIDE SEQUENCE [LARGE SCALE GENOMIC DNA]</scope>
    <source>
        <strain evidence="3">HN65</strain>
    </source>
</reference>
<name>A0ABU7LQS5_9PROT</name>
<organism evidence="2 3">
    <name type="scientific">Hyphobacterium lacteum</name>
    <dbReference type="NCBI Taxonomy" id="3116575"/>
    <lineage>
        <taxon>Bacteria</taxon>
        <taxon>Pseudomonadati</taxon>
        <taxon>Pseudomonadota</taxon>
        <taxon>Alphaproteobacteria</taxon>
        <taxon>Maricaulales</taxon>
        <taxon>Maricaulaceae</taxon>
        <taxon>Hyphobacterium</taxon>
    </lineage>
</organism>
<keyword evidence="3" id="KW-1185">Reference proteome</keyword>
<evidence type="ECO:0000313" key="3">
    <source>
        <dbReference type="Proteomes" id="UP001354971"/>
    </source>
</evidence>
<protein>
    <submittedName>
        <fullName evidence="2">Uncharacterized protein</fullName>
    </submittedName>
</protein>
<feature type="region of interest" description="Disordered" evidence="1">
    <location>
        <begin position="1"/>
        <end position="46"/>
    </location>
</feature>
<dbReference type="RefSeq" id="WP_330198650.1">
    <property type="nucleotide sequence ID" value="NZ_JAZDRP010000003.1"/>
</dbReference>
<dbReference type="Proteomes" id="UP001354971">
    <property type="component" value="Unassembled WGS sequence"/>
</dbReference>
<proteinExistence type="predicted"/>